<dbReference type="Proteomes" id="UP000243542">
    <property type="component" value="Unassembled WGS sequence"/>
</dbReference>
<dbReference type="AlphaFoldDB" id="A0A2A9FF11"/>
<name>A0A2A9FF11_9PSEU</name>
<evidence type="ECO:0000313" key="2">
    <source>
        <dbReference type="Proteomes" id="UP000243542"/>
    </source>
</evidence>
<evidence type="ECO:0000313" key="1">
    <source>
        <dbReference type="EMBL" id="PFG49964.1"/>
    </source>
</evidence>
<reference evidence="1 2" key="1">
    <citation type="submission" date="2017-10" db="EMBL/GenBank/DDBJ databases">
        <title>Sequencing the genomes of 1000 actinobacteria strains.</title>
        <authorList>
            <person name="Klenk H.-P."/>
        </authorList>
    </citation>
    <scope>NUCLEOTIDE SEQUENCE [LARGE SCALE GENOMIC DNA]</scope>
    <source>
        <strain evidence="1 2">DSM 46092</strain>
    </source>
</reference>
<organism evidence="1 2">
    <name type="scientific">Amycolatopsis sulphurea</name>
    <dbReference type="NCBI Taxonomy" id="76022"/>
    <lineage>
        <taxon>Bacteria</taxon>
        <taxon>Bacillati</taxon>
        <taxon>Actinomycetota</taxon>
        <taxon>Actinomycetes</taxon>
        <taxon>Pseudonocardiales</taxon>
        <taxon>Pseudonocardiaceae</taxon>
        <taxon>Amycolatopsis</taxon>
    </lineage>
</organism>
<keyword evidence="2" id="KW-1185">Reference proteome</keyword>
<protein>
    <recommendedName>
        <fullName evidence="3">Lasso RiPP family leader peptide-containing protein</fullName>
    </recommendedName>
</protein>
<proteinExistence type="predicted"/>
<gene>
    <name evidence="1" type="ORF">ATK36_5158</name>
</gene>
<comment type="caution">
    <text evidence="1">The sequence shown here is derived from an EMBL/GenBank/DDBJ whole genome shotgun (WGS) entry which is preliminary data.</text>
</comment>
<dbReference type="RefSeq" id="WP_267901183.1">
    <property type="nucleotide sequence ID" value="NZ_JBIAKZ010000028.1"/>
</dbReference>
<sequence>MTKKATPKRYVPPIAAKAGRVATDTLGTIHLKKDATTIGFKKPH</sequence>
<accession>A0A2A9FF11</accession>
<evidence type="ECO:0008006" key="3">
    <source>
        <dbReference type="Google" id="ProtNLM"/>
    </source>
</evidence>
<dbReference type="EMBL" id="PDJK01000002">
    <property type="protein sequence ID" value="PFG49964.1"/>
    <property type="molecule type" value="Genomic_DNA"/>
</dbReference>